<accession>A0A0F5YJ47</accession>
<organism evidence="1 2">
    <name type="scientific">Limnoraphis robusta CS-951</name>
    <dbReference type="NCBI Taxonomy" id="1637645"/>
    <lineage>
        <taxon>Bacteria</taxon>
        <taxon>Bacillati</taxon>
        <taxon>Cyanobacteriota</taxon>
        <taxon>Cyanophyceae</taxon>
        <taxon>Oscillatoriophycideae</taxon>
        <taxon>Oscillatoriales</taxon>
        <taxon>Sirenicapillariaceae</taxon>
        <taxon>Limnoraphis</taxon>
    </lineage>
</organism>
<evidence type="ECO:0000313" key="1">
    <source>
        <dbReference type="EMBL" id="KKD38783.1"/>
    </source>
</evidence>
<protein>
    <submittedName>
        <fullName evidence="1">Uncharacterized protein</fullName>
    </submittedName>
</protein>
<reference evidence="1 2" key="1">
    <citation type="submission" date="2015-06" db="EMBL/GenBank/DDBJ databases">
        <title>Draft genome assembly of filamentous brackish cyanobacterium Limnoraphis robusta strain CS-951.</title>
        <authorList>
            <person name="Willis A."/>
            <person name="Parks M."/>
            <person name="Burford M.A."/>
        </authorList>
    </citation>
    <scope>NUCLEOTIDE SEQUENCE [LARGE SCALE GENOMIC DNA]</scope>
    <source>
        <strain evidence="1 2">CS-951</strain>
    </source>
</reference>
<proteinExistence type="predicted"/>
<sequence>MPIILSLFLLIGSAPTYDIEAATQRTTDYLQQTVSPVIQKGAEWGVKAGLAVSGINAFLVVVKKFMNVD</sequence>
<dbReference type="AlphaFoldDB" id="A0A0F5YJ47"/>
<dbReference type="Proteomes" id="UP000033607">
    <property type="component" value="Unassembled WGS sequence"/>
</dbReference>
<name>A0A0F5YJ47_9CYAN</name>
<evidence type="ECO:0000313" key="2">
    <source>
        <dbReference type="Proteomes" id="UP000033607"/>
    </source>
</evidence>
<comment type="caution">
    <text evidence="1">The sequence shown here is derived from an EMBL/GenBank/DDBJ whole genome shotgun (WGS) entry which is preliminary data.</text>
</comment>
<dbReference type="RefSeq" id="WP_046277801.1">
    <property type="nucleotide sequence ID" value="NZ_LATL02000353.1"/>
</dbReference>
<gene>
    <name evidence="1" type="ORF">WN50_06985</name>
</gene>
<dbReference type="EMBL" id="LATL02000353">
    <property type="protein sequence ID" value="KKD38783.1"/>
    <property type="molecule type" value="Genomic_DNA"/>
</dbReference>